<name>A0AAN6YK57_9PEZI</name>
<dbReference type="SUPFAM" id="SSF48452">
    <property type="entry name" value="TPR-like"/>
    <property type="match status" value="1"/>
</dbReference>
<keyword evidence="2" id="KW-1185">Reference proteome</keyword>
<protein>
    <submittedName>
        <fullName evidence="1">Uncharacterized protein</fullName>
    </submittedName>
</protein>
<dbReference type="InterPro" id="IPR010323">
    <property type="entry name" value="DUF924"/>
</dbReference>
<evidence type="ECO:0000313" key="2">
    <source>
        <dbReference type="Proteomes" id="UP001301958"/>
    </source>
</evidence>
<reference evidence="1" key="2">
    <citation type="submission" date="2023-05" db="EMBL/GenBank/DDBJ databases">
        <authorList>
            <consortium name="Lawrence Berkeley National Laboratory"/>
            <person name="Steindorff A."/>
            <person name="Hensen N."/>
            <person name="Bonometti L."/>
            <person name="Westerberg I."/>
            <person name="Brannstrom I.O."/>
            <person name="Guillou S."/>
            <person name="Cros-Aarteil S."/>
            <person name="Calhoun S."/>
            <person name="Haridas S."/>
            <person name="Kuo A."/>
            <person name="Mondo S."/>
            <person name="Pangilinan J."/>
            <person name="Riley R."/>
            <person name="Labutti K."/>
            <person name="Andreopoulos B."/>
            <person name="Lipzen A."/>
            <person name="Chen C."/>
            <person name="Yanf M."/>
            <person name="Daum C."/>
            <person name="Ng V."/>
            <person name="Clum A."/>
            <person name="Ohm R."/>
            <person name="Martin F."/>
            <person name="Silar P."/>
            <person name="Natvig D."/>
            <person name="Lalanne C."/>
            <person name="Gautier V."/>
            <person name="Ament-Velasquez S.L."/>
            <person name="Kruys A."/>
            <person name="Hutchinson M.I."/>
            <person name="Powell A.J."/>
            <person name="Barry K."/>
            <person name="Miller A.N."/>
            <person name="Grigoriev I.V."/>
            <person name="Debuchy R."/>
            <person name="Gladieux P."/>
            <person name="Thoren M.H."/>
            <person name="Johannesson H."/>
        </authorList>
    </citation>
    <scope>NUCLEOTIDE SEQUENCE</scope>
    <source>
        <strain evidence="1">CBS 990.96</strain>
    </source>
</reference>
<sequence>MGGGSITSLESSLADILTPRLLALLVKHRLPYHKAAKINFSHFGRNIFLIDPFAPLIRERVWPVLITLSKIGLDGMPDLTTYLPPPLDPTFPVQCLGLLLLLDHCPRLLFRGIDHRWTYAYFSQISQRVAESWYNLPKGMRPDTWERWHNDFGAELDYWIGVRFWFGTPFVHSERLEHQEIGIKLTEETRTKVEEVSGETDPYRAQRNEVLGDIYGFPREYRRGPPQGKGVTREGWTFWMGMLMDIHKPIIDRFGRYPYLNGICGREWRDGEEEWVKEVKHFGEADQDVVRRVKDDVRLGKWTPLGSDSLSLWWK</sequence>
<dbReference type="InterPro" id="IPR011990">
    <property type="entry name" value="TPR-like_helical_dom_sf"/>
</dbReference>
<reference evidence="1" key="1">
    <citation type="journal article" date="2023" name="Mol. Phylogenet. Evol.">
        <title>Genome-scale phylogeny and comparative genomics of the fungal order Sordariales.</title>
        <authorList>
            <person name="Hensen N."/>
            <person name="Bonometti L."/>
            <person name="Westerberg I."/>
            <person name="Brannstrom I.O."/>
            <person name="Guillou S."/>
            <person name="Cros-Aarteil S."/>
            <person name="Calhoun S."/>
            <person name="Haridas S."/>
            <person name="Kuo A."/>
            <person name="Mondo S."/>
            <person name="Pangilinan J."/>
            <person name="Riley R."/>
            <person name="LaButti K."/>
            <person name="Andreopoulos B."/>
            <person name="Lipzen A."/>
            <person name="Chen C."/>
            <person name="Yan M."/>
            <person name="Daum C."/>
            <person name="Ng V."/>
            <person name="Clum A."/>
            <person name="Steindorff A."/>
            <person name="Ohm R.A."/>
            <person name="Martin F."/>
            <person name="Silar P."/>
            <person name="Natvig D.O."/>
            <person name="Lalanne C."/>
            <person name="Gautier V."/>
            <person name="Ament-Velasquez S.L."/>
            <person name="Kruys A."/>
            <person name="Hutchinson M.I."/>
            <person name="Powell A.J."/>
            <person name="Barry K."/>
            <person name="Miller A.N."/>
            <person name="Grigoriev I.V."/>
            <person name="Debuchy R."/>
            <person name="Gladieux P."/>
            <person name="Hiltunen Thoren M."/>
            <person name="Johannesson H."/>
        </authorList>
    </citation>
    <scope>NUCLEOTIDE SEQUENCE</scope>
    <source>
        <strain evidence="1">CBS 990.96</strain>
    </source>
</reference>
<dbReference type="AlphaFoldDB" id="A0AAN6YK57"/>
<gene>
    <name evidence="1" type="ORF">QBC38DRAFT_493508</name>
</gene>
<evidence type="ECO:0000313" key="1">
    <source>
        <dbReference type="EMBL" id="KAK4220758.1"/>
    </source>
</evidence>
<proteinExistence type="predicted"/>
<dbReference type="Pfam" id="PF06041">
    <property type="entry name" value="DUF924"/>
    <property type="match status" value="1"/>
</dbReference>
<dbReference type="Proteomes" id="UP001301958">
    <property type="component" value="Unassembled WGS sequence"/>
</dbReference>
<comment type="caution">
    <text evidence="1">The sequence shown here is derived from an EMBL/GenBank/DDBJ whole genome shotgun (WGS) entry which is preliminary data.</text>
</comment>
<accession>A0AAN6YK57</accession>
<dbReference type="EMBL" id="MU865647">
    <property type="protein sequence ID" value="KAK4220758.1"/>
    <property type="molecule type" value="Genomic_DNA"/>
</dbReference>
<organism evidence="1 2">
    <name type="scientific">Podospora fimiseda</name>
    <dbReference type="NCBI Taxonomy" id="252190"/>
    <lineage>
        <taxon>Eukaryota</taxon>
        <taxon>Fungi</taxon>
        <taxon>Dikarya</taxon>
        <taxon>Ascomycota</taxon>
        <taxon>Pezizomycotina</taxon>
        <taxon>Sordariomycetes</taxon>
        <taxon>Sordariomycetidae</taxon>
        <taxon>Sordariales</taxon>
        <taxon>Podosporaceae</taxon>
        <taxon>Podospora</taxon>
    </lineage>
</organism>
<dbReference type="Gene3D" id="1.25.40.10">
    <property type="entry name" value="Tetratricopeptide repeat domain"/>
    <property type="match status" value="1"/>
</dbReference>